<dbReference type="RefSeq" id="WP_019293985.1">
    <property type="nucleotide sequence ID" value="NZ_CP094882.1"/>
</dbReference>
<dbReference type="Pfam" id="PF03235">
    <property type="entry name" value="GmrSD_N"/>
    <property type="match status" value="1"/>
</dbReference>
<reference evidence="3 4" key="1">
    <citation type="submission" date="2023-12" db="EMBL/GenBank/DDBJ databases">
        <title>Redefining Piscine Lactococcosis.</title>
        <authorList>
            <person name="Heckman T.I."/>
            <person name="Yazdi Z."/>
            <person name="Older C.E."/>
            <person name="Griffin M.J."/>
            <person name="Waldbieser G.C."/>
            <person name="Chow A.M."/>
            <person name="Medina Silva I."/>
            <person name="Anenson K.M."/>
            <person name="Garcia J.C."/>
            <person name="LaFrentz B.R."/>
            <person name="Slavic D."/>
            <person name="Toohey-Kurth K.L."/>
            <person name="Yant P."/>
            <person name="Fritz H.M."/>
            <person name="Henderson E."/>
            <person name="McDowall R."/>
            <person name="Cai H."/>
            <person name="Adikson M."/>
            <person name="Soto E."/>
        </authorList>
    </citation>
    <scope>NUCLEOTIDE SEQUENCE [LARGE SCALE GENOMIC DNA]</scope>
    <source>
        <strain evidence="3 4">R21-91A</strain>
    </source>
</reference>
<dbReference type="InterPro" id="IPR004919">
    <property type="entry name" value="GmrSD_N"/>
</dbReference>
<evidence type="ECO:0000313" key="4">
    <source>
        <dbReference type="Proteomes" id="UP001456368"/>
    </source>
</evidence>
<gene>
    <name evidence="3" type="ORF">VNN45_08285</name>
</gene>
<evidence type="ECO:0000259" key="2">
    <source>
        <dbReference type="Pfam" id="PF07510"/>
    </source>
</evidence>
<evidence type="ECO:0000313" key="3">
    <source>
        <dbReference type="EMBL" id="WYC66871.1"/>
    </source>
</evidence>
<dbReference type="Proteomes" id="UP001456368">
    <property type="component" value="Chromosome"/>
</dbReference>
<protein>
    <submittedName>
        <fullName evidence="3">DUF262 domain-containing HNH endonuclease family protein</fullName>
    </submittedName>
</protein>
<dbReference type="GeneID" id="75143871"/>
<dbReference type="GO" id="GO:0004519">
    <property type="term" value="F:endonuclease activity"/>
    <property type="evidence" value="ECO:0007669"/>
    <property type="project" value="UniProtKB-KW"/>
</dbReference>
<proteinExistence type="predicted"/>
<sequence>MKITPETKTLATIFQTSSENIYTIPVYQRNYSWKEEQIETLFNDIKFEETGYYVGNLLINSEDGNNNVIDGQQRLTTLSLFLLAAYEKFVDFRKEEDLSESLKEDIYEATTDIKRQVIFSRTGNVRLTLLDKDQEIWTDLAKSVLNKKEPGRWGKYAFSKRYGFIKDKLFSDFTDVSELLGYYHKLNNVELLQISVPDLSDAYQVFASLNSKGLPLTPLDLLKNIFLSKNGDINKWNELRDLFSIDDELDDRKMTQFILNNYDAFHNMKTASSITKGRLVKEYTEIFKEKNYIDTLIENANVFKEIANSDFKQFDYSLSGLAQLDSTTAYPFLMYVLKNKESLEIEEYWNRIISSLINFYVRRNVALVPKASNVRQRLFELKNRIFEESLIGKDLFAAVQGALREMTPSNSQMQIALEDGLYDKNTKTARFILINLERSFPNKIFTKGTPDSLDQFDKNSNKLIWQIEHILPQKLTDDWKKMISSEDMSQAENIQNEVVHLLGNLTLTPYNPGLGNRSFIEKVKYEDNGNKVGLELGLHLNESIDTAKGIWNKESIIVRNKVLTEEFLRIFSLPEK</sequence>
<dbReference type="PANTHER" id="PTHR35149">
    <property type="entry name" value="SLL5132 PROTEIN"/>
    <property type="match status" value="1"/>
</dbReference>
<keyword evidence="4" id="KW-1185">Reference proteome</keyword>
<dbReference type="Pfam" id="PF07510">
    <property type="entry name" value="GmrSD_C"/>
    <property type="match status" value="1"/>
</dbReference>
<dbReference type="InterPro" id="IPR011089">
    <property type="entry name" value="GmrSD_C"/>
</dbReference>
<evidence type="ECO:0000259" key="1">
    <source>
        <dbReference type="Pfam" id="PF03235"/>
    </source>
</evidence>
<dbReference type="PANTHER" id="PTHR35149:SF1">
    <property type="entry name" value="DUF5655 DOMAIN-CONTAINING PROTEIN"/>
    <property type="match status" value="1"/>
</dbReference>
<feature type="domain" description="GmrSD restriction endonucleases N-terminal" evidence="1">
    <location>
        <begin position="11"/>
        <end position="227"/>
    </location>
</feature>
<keyword evidence="3" id="KW-0378">Hydrolase</keyword>
<keyword evidence="3" id="KW-0540">Nuclease</keyword>
<keyword evidence="3" id="KW-0255">Endonuclease</keyword>
<dbReference type="EMBL" id="CP141698">
    <property type="protein sequence ID" value="WYC66871.1"/>
    <property type="molecule type" value="Genomic_DNA"/>
</dbReference>
<organism evidence="3 4">
    <name type="scientific">Lactococcus petauri</name>
    <dbReference type="NCBI Taxonomy" id="1940789"/>
    <lineage>
        <taxon>Bacteria</taxon>
        <taxon>Bacillati</taxon>
        <taxon>Bacillota</taxon>
        <taxon>Bacilli</taxon>
        <taxon>Lactobacillales</taxon>
        <taxon>Streptococcaceae</taxon>
        <taxon>Lactococcus</taxon>
    </lineage>
</organism>
<accession>A0ABZ2SDY4</accession>
<feature type="domain" description="GmrSD restriction endonucleases C-terminal" evidence="2">
    <location>
        <begin position="420"/>
        <end position="565"/>
    </location>
</feature>
<name>A0ABZ2SDY4_9LACT</name>